<dbReference type="Gene3D" id="3.90.1720.10">
    <property type="entry name" value="endopeptidase domain like (from Nostoc punctiforme)"/>
    <property type="match status" value="1"/>
</dbReference>
<name>A0A316ARP4_9BACT</name>
<keyword evidence="2" id="KW-0645">Protease</keyword>
<proteinExistence type="inferred from homology"/>
<dbReference type="GO" id="GO:0006508">
    <property type="term" value="P:proteolysis"/>
    <property type="evidence" value="ECO:0007669"/>
    <property type="project" value="UniProtKB-KW"/>
</dbReference>
<dbReference type="SUPFAM" id="SSF54001">
    <property type="entry name" value="Cysteine proteinases"/>
    <property type="match status" value="1"/>
</dbReference>
<dbReference type="GO" id="GO:0008234">
    <property type="term" value="F:cysteine-type peptidase activity"/>
    <property type="evidence" value="ECO:0007669"/>
    <property type="project" value="UniProtKB-KW"/>
</dbReference>
<evidence type="ECO:0000313" key="6">
    <source>
        <dbReference type="EMBL" id="PWJ60101.1"/>
    </source>
</evidence>
<gene>
    <name evidence="6" type="ORF">CLV98_101277</name>
</gene>
<sequence length="167" mass="18459">MLDKLSRILMPLMLLGIFSHGTMAMGPAHFQGSPAQDSLTTTEHLIQFAAKQLHIPYRAGGSSLKGFDCSGFVRYCYQQFDILLPHSSAKQASHGDAVRLEDAKPGDLVFFKGQSTKSSIGHVGIITDIGPNSVRFIHAAFKGGIRYDLLQADYYRKRLVAIRRLVH</sequence>
<dbReference type="InterPro" id="IPR051202">
    <property type="entry name" value="Peptidase_C40"/>
</dbReference>
<dbReference type="AlphaFoldDB" id="A0A316ARP4"/>
<dbReference type="OrthoDB" id="9807055at2"/>
<dbReference type="InterPro" id="IPR038765">
    <property type="entry name" value="Papain-like_cys_pep_sf"/>
</dbReference>
<evidence type="ECO:0000256" key="4">
    <source>
        <dbReference type="ARBA" id="ARBA00022807"/>
    </source>
</evidence>
<evidence type="ECO:0000313" key="7">
    <source>
        <dbReference type="Proteomes" id="UP000245880"/>
    </source>
</evidence>
<dbReference type="PANTHER" id="PTHR47053">
    <property type="entry name" value="MUREIN DD-ENDOPEPTIDASE MEPH-RELATED"/>
    <property type="match status" value="1"/>
</dbReference>
<dbReference type="Pfam" id="PF00877">
    <property type="entry name" value="NLPC_P60"/>
    <property type="match status" value="1"/>
</dbReference>
<evidence type="ECO:0000259" key="5">
    <source>
        <dbReference type="PROSITE" id="PS51935"/>
    </source>
</evidence>
<dbReference type="PANTHER" id="PTHR47053:SF1">
    <property type="entry name" value="MUREIN DD-ENDOPEPTIDASE MEPH-RELATED"/>
    <property type="match status" value="1"/>
</dbReference>
<keyword evidence="7" id="KW-1185">Reference proteome</keyword>
<comment type="caution">
    <text evidence="6">The sequence shown here is derived from an EMBL/GenBank/DDBJ whole genome shotgun (WGS) entry which is preliminary data.</text>
</comment>
<dbReference type="RefSeq" id="WP_109672175.1">
    <property type="nucleotide sequence ID" value="NZ_QGDT01000001.1"/>
</dbReference>
<dbReference type="InterPro" id="IPR000064">
    <property type="entry name" value="NLP_P60_dom"/>
</dbReference>
<dbReference type="PROSITE" id="PS51935">
    <property type="entry name" value="NLPC_P60"/>
    <property type="match status" value="1"/>
</dbReference>
<dbReference type="EMBL" id="QGDT01000001">
    <property type="protein sequence ID" value="PWJ60101.1"/>
    <property type="molecule type" value="Genomic_DNA"/>
</dbReference>
<accession>A0A316ARP4</accession>
<keyword evidence="4" id="KW-0788">Thiol protease</keyword>
<evidence type="ECO:0000256" key="2">
    <source>
        <dbReference type="ARBA" id="ARBA00022670"/>
    </source>
</evidence>
<dbReference type="Proteomes" id="UP000245880">
    <property type="component" value="Unassembled WGS sequence"/>
</dbReference>
<organism evidence="6 7">
    <name type="scientific">Dyadobacter jejuensis</name>
    <dbReference type="NCBI Taxonomy" id="1082580"/>
    <lineage>
        <taxon>Bacteria</taxon>
        <taxon>Pseudomonadati</taxon>
        <taxon>Bacteroidota</taxon>
        <taxon>Cytophagia</taxon>
        <taxon>Cytophagales</taxon>
        <taxon>Spirosomataceae</taxon>
        <taxon>Dyadobacter</taxon>
    </lineage>
</organism>
<evidence type="ECO:0000256" key="1">
    <source>
        <dbReference type="ARBA" id="ARBA00007074"/>
    </source>
</evidence>
<protein>
    <submittedName>
        <fullName evidence="6">NlpC/P60 family protein</fullName>
    </submittedName>
</protein>
<evidence type="ECO:0000256" key="3">
    <source>
        <dbReference type="ARBA" id="ARBA00022801"/>
    </source>
</evidence>
<comment type="similarity">
    <text evidence="1">Belongs to the peptidase C40 family.</text>
</comment>
<keyword evidence="3" id="KW-0378">Hydrolase</keyword>
<reference evidence="6 7" key="1">
    <citation type="submission" date="2018-03" db="EMBL/GenBank/DDBJ databases">
        <title>Genomic Encyclopedia of Archaeal and Bacterial Type Strains, Phase II (KMG-II): from individual species to whole genera.</title>
        <authorList>
            <person name="Goeker M."/>
        </authorList>
    </citation>
    <scope>NUCLEOTIDE SEQUENCE [LARGE SCALE GENOMIC DNA]</scope>
    <source>
        <strain evidence="6 7">DSM 100346</strain>
    </source>
</reference>
<feature type="domain" description="NlpC/P60" evidence="5">
    <location>
        <begin position="39"/>
        <end position="166"/>
    </location>
</feature>